<evidence type="ECO:0000256" key="1">
    <source>
        <dbReference type="ARBA" id="ARBA00001007"/>
    </source>
</evidence>
<dbReference type="GO" id="GO:0005886">
    <property type="term" value="C:plasma membrane"/>
    <property type="evidence" value="ECO:0007669"/>
    <property type="project" value="UniProtKB-SubCell"/>
</dbReference>
<dbReference type="NCBIfam" id="NF003986">
    <property type="entry name" value="PRK05471.1-5"/>
    <property type="match status" value="1"/>
</dbReference>
<dbReference type="GO" id="GO:0008654">
    <property type="term" value="P:phospholipid biosynthetic process"/>
    <property type="evidence" value="ECO:0007669"/>
    <property type="project" value="UniProtKB-KW"/>
</dbReference>
<evidence type="ECO:0000256" key="8">
    <source>
        <dbReference type="ARBA" id="ARBA00022475"/>
    </source>
</evidence>
<comment type="catalytic activity">
    <reaction evidence="1">
        <text>a CDP-1,2-diacyl-sn-glycerol + H2O = a 1,2-diacyl-sn-glycero-3-phosphate + CMP + 2 H(+)</text>
        <dbReference type="Rhea" id="RHEA:15221"/>
        <dbReference type="ChEBI" id="CHEBI:15377"/>
        <dbReference type="ChEBI" id="CHEBI:15378"/>
        <dbReference type="ChEBI" id="CHEBI:58332"/>
        <dbReference type="ChEBI" id="CHEBI:58608"/>
        <dbReference type="ChEBI" id="CHEBI:60377"/>
        <dbReference type="EC" id="3.6.1.26"/>
    </reaction>
</comment>
<accession>A0A0R0B670</accession>
<evidence type="ECO:0000256" key="16">
    <source>
        <dbReference type="ARBA" id="ARBA00023264"/>
    </source>
</evidence>
<keyword evidence="21" id="KW-1185">Reference proteome</keyword>
<dbReference type="GO" id="GO:0046342">
    <property type="term" value="P:CDP-diacylglycerol catabolic process"/>
    <property type="evidence" value="ECO:0007669"/>
    <property type="project" value="UniProtKB-UniPathway"/>
</dbReference>
<dbReference type="PIRSF" id="PIRSF001273">
    <property type="entry name" value="CDH"/>
    <property type="match status" value="1"/>
</dbReference>
<evidence type="ECO:0000256" key="7">
    <source>
        <dbReference type="ARBA" id="ARBA00019608"/>
    </source>
</evidence>
<dbReference type="AlphaFoldDB" id="A0A0R0B670"/>
<dbReference type="SUPFAM" id="SSF54197">
    <property type="entry name" value="HIT-like"/>
    <property type="match status" value="1"/>
</dbReference>
<dbReference type="Gene3D" id="3.30.428.30">
    <property type="entry name" value="HIT family - CDH-like"/>
    <property type="match status" value="1"/>
</dbReference>
<dbReference type="PROSITE" id="PS51257">
    <property type="entry name" value="PROKAR_LIPOPROTEIN"/>
    <property type="match status" value="1"/>
</dbReference>
<dbReference type="InterPro" id="IPR003763">
    <property type="entry name" value="CDP-diacylglyc_Pase"/>
</dbReference>
<keyword evidence="14" id="KW-0472">Membrane</keyword>
<feature type="chain" id="PRO_5006391928" description="CDP-diacylglycerol pyrophosphatase" evidence="19">
    <location>
        <begin position="22"/>
        <end position="259"/>
    </location>
</feature>
<protein>
    <recommendedName>
        <fullName evidence="7">CDP-diacylglycerol pyrophosphatase</fullName>
        <ecNumber evidence="6">3.6.1.26</ecNumber>
    </recommendedName>
    <alternativeName>
        <fullName evidence="17">CDP-diacylglycerol phosphatidylhydrolase</fullName>
    </alternativeName>
    <alternativeName>
        <fullName evidence="18">CDP-diglyceride hydrolase</fullName>
    </alternativeName>
</protein>
<evidence type="ECO:0000256" key="9">
    <source>
        <dbReference type="ARBA" id="ARBA00022516"/>
    </source>
</evidence>
<comment type="pathway">
    <text evidence="3">Phospholipid metabolism; CDP-diacylglycerol degradation; phosphatidate from CDP-diacylglycerol: step 1/1.</text>
</comment>
<evidence type="ECO:0000256" key="14">
    <source>
        <dbReference type="ARBA" id="ARBA00023136"/>
    </source>
</evidence>
<dbReference type="InterPro" id="IPR036265">
    <property type="entry name" value="HIT-like_sf"/>
</dbReference>
<evidence type="ECO:0000313" key="20">
    <source>
        <dbReference type="EMBL" id="KRG49626.1"/>
    </source>
</evidence>
<evidence type="ECO:0000256" key="13">
    <source>
        <dbReference type="ARBA" id="ARBA00023098"/>
    </source>
</evidence>
<dbReference type="GO" id="GO:0008715">
    <property type="term" value="F:CDP-diacylglycerol diphosphatase activity"/>
    <property type="evidence" value="ECO:0007669"/>
    <property type="project" value="UniProtKB-EC"/>
</dbReference>
<evidence type="ECO:0000256" key="17">
    <source>
        <dbReference type="ARBA" id="ARBA00032888"/>
    </source>
</evidence>
<evidence type="ECO:0000256" key="3">
    <source>
        <dbReference type="ARBA" id="ARBA00004927"/>
    </source>
</evidence>
<evidence type="ECO:0000256" key="6">
    <source>
        <dbReference type="ARBA" id="ARBA00012375"/>
    </source>
</evidence>
<dbReference type="OrthoDB" id="481399at2"/>
<dbReference type="EC" id="3.6.1.26" evidence="6"/>
<evidence type="ECO:0000256" key="15">
    <source>
        <dbReference type="ARBA" id="ARBA00023209"/>
    </source>
</evidence>
<keyword evidence="9" id="KW-0444">Lipid biosynthesis</keyword>
<feature type="signal peptide" evidence="19">
    <location>
        <begin position="1"/>
        <end position="21"/>
    </location>
</feature>
<keyword evidence="19" id="KW-0732">Signal</keyword>
<keyword evidence="12" id="KW-1133">Transmembrane helix</keyword>
<organism evidence="20 21">
    <name type="scientific">Stenotrophomonas beteli</name>
    <dbReference type="NCBI Taxonomy" id="3384461"/>
    <lineage>
        <taxon>Bacteria</taxon>
        <taxon>Pseudomonadati</taxon>
        <taxon>Pseudomonadota</taxon>
        <taxon>Gammaproteobacteria</taxon>
        <taxon>Lysobacterales</taxon>
        <taxon>Lysobacteraceae</taxon>
        <taxon>Stenotrophomonas</taxon>
        <taxon>Stenotrophomonas maltophilia group</taxon>
    </lineage>
</organism>
<evidence type="ECO:0000256" key="11">
    <source>
        <dbReference type="ARBA" id="ARBA00022801"/>
    </source>
</evidence>
<evidence type="ECO:0000256" key="18">
    <source>
        <dbReference type="ARBA" id="ARBA00032892"/>
    </source>
</evidence>
<dbReference type="EMBL" id="LLXV01000043">
    <property type="protein sequence ID" value="KRG49626.1"/>
    <property type="molecule type" value="Genomic_DNA"/>
</dbReference>
<evidence type="ECO:0000313" key="21">
    <source>
        <dbReference type="Proteomes" id="UP000051757"/>
    </source>
</evidence>
<proteinExistence type="inferred from homology"/>
<evidence type="ECO:0000256" key="10">
    <source>
        <dbReference type="ARBA" id="ARBA00022692"/>
    </source>
</evidence>
<gene>
    <name evidence="20" type="ORF">ARC23_14020</name>
</gene>
<keyword evidence="15" id="KW-0594">Phospholipid biosynthesis</keyword>
<keyword evidence="11" id="KW-0378">Hydrolase</keyword>
<sequence length="259" mass="27743">MPRLPLLLSVFLPVLAGCASAPPPPAHSDALWRLIERDCRGAEGPRGDCLRVESAADRRDVLVKDAHGDYQFLLMPLDKVSGIENRGLYQRGAPNYFAAAWQARSHTEQALGQPLPRAVASLALNSPHGRSQHQLHIHVDCLRADVLEALDAQAGTLGQAWAPLATPLRGHRYQARLLPGDTLTANPLNLLAYDLSGVTDVGQWSLVVAGRDDVQGGPGFILLATRVDAASGNEASGEELQDHACTVLTGTGQALERVR</sequence>
<evidence type="ECO:0000256" key="4">
    <source>
        <dbReference type="ARBA" id="ARBA00005189"/>
    </source>
</evidence>
<name>A0A0R0B670_9GAMM</name>
<keyword evidence="16" id="KW-1208">Phospholipid metabolism</keyword>
<evidence type="ECO:0000256" key="19">
    <source>
        <dbReference type="SAM" id="SignalP"/>
    </source>
</evidence>
<comment type="subcellular location">
    <subcellularLocation>
        <location evidence="2">Cell membrane</location>
        <topology evidence="2">Single-pass membrane protein</topology>
    </subcellularLocation>
</comment>
<keyword evidence="8" id="KW-1003">Cell membrane</keyword>
<keyword evidence="10" id="KW-0812">Transmembrane</keyword>
<dbReference type="UniPathway" id="UPA00609">
    <property type="reaction ID" value="UER00664"/>
</dbReference>
<dbReference type="Proteomes" id="UP000051757">
    <property type="component" value="Unassembled WGS sequence"/>
</dbReference>
<keyword evidence="13" id="KW-0443">Lipid metabolism</keyword>
<dbReference type="Pfam" id="PF02611">
    <property type="entry name" value="CDH"/>
    <property type="match status" value="1"/>
</dbReference>
<comment type="pathway">
    <text evidence="4">Lipid metabolism.</text>
</comment>
<evidence type="ECO:0000256" key="12">
    <source>
        <dbReference type="ARBA" id="ARBA00022989"/>
    </source>
</evidence>
<comment type="caution">
    <text evidence="20">The sequence shown here is derived from an EMBL/GenBank/DDBJ whole genome shotgun (WGS) entry which is preliminary data.</text>
</comment>
<evidence type="ECO:0000256" key="5">
    <source>
        <dbReference type="ARBA" id="ARBA00006435"/>
    </source>
</evidence>
<reference evidence="20 21" key="1">
    <citation type="journal article" date="2016" name="Front. Microbiol.">
        <title>Genome Sequence of Type Strains of Genus Stenotrophomonas.</title>
        <authorList>
            <person name="Patil P.P."/>
            <person name="Midha S."/>
            <person name="Kumar S."/>
            <person name="Patil P.B."/>
        </authorList>
    </citation>
    <scope>NUCLEOTIDE SEQUENCE [LARGE SCALE GENOMIC DNA]</scope>
    <source>
        <strain evidence="20 21">LMG 978</strain>
    </source>
</reference>
<comment type="similarity">
    <text evidence="5">Belongs to the Cdh family.</text>
</comment>
<evidence type="ECO:0000256" key="2">
    <source>
        <dbReference type="ARBA" id="ARBA00004162"/>
    </source>
</evidence>